<evidence type="ECO:0000313" key="2">
    <source>
        <dbReference type="EMBL" id="RPA86128.1"/>
    </source>
</evidence>
<dbReference type="OrthoDB" id="5413415at2759"/>
<feature type="compositionally biased region" description="Polar residues" evidence="1">
    <location>
        <begin position="279"/>
        <end position="288"/>
    </location>
</feature>
<feature type="compositionally biased region" description="Basic and acidic residues" evidence="1">
    <location>
        <begin position="160"/>
        <end position="172"/>
    </location>
</feature>
<gene>
    <name evidence="2" type="ORF">BJ508DRAFT_411321</name>
</gene>
<feature type="region of interest" description="Disordered" evidence="1">
    <location>
        <begin position="1"/>
        <end position="106"/>
    </location>
</feature>
<dbReference type="Proteomes" id="UP000275078">
    <property type="component" value="Unassembled WGS sequence"/>
</dbReference>
<dbReference type="EMBL" id="ML119650">
    <property type="protein sequence ID" value="RPA86128.1"/>
    <property type="molecule type" value="Genomic_DNA"/>
</dbReference>
<keyword evidence="3" id="KW-1185">Reference proteome</keyword>
<accession>A0A3N4IN53</accession>
<organism evidence="2 3">
    <name type="scientific">Ascobolus immersus RN42</name>
    <dbReference type="NCBI Taxonomy" id="1160509"/>
    <lineage>
        <taxon>Eukaryota</taxon>
        <taxon>Fungi</taxon>
        <taxon>Dikarya</taxon>
        <taxon>Ascomycota</taxon>
        <taxon>Pezizomycotina</taxon>
        <taxon>Pezizomycetes</taxon>
        <taxon>Pezizales</taxon>
        <taxon>Ascobolaceae</taxon>
        <taxon>Ascobolus</taxon>
    </lineage>
</organism>
<sequence>MPPRGKHNRKGDFTRGKRHRPAALIAAENREHAQSTPTTEESETTPIVGASKKQYEKENPSLPTARASTQIAGQNVTGDSEKTEEGTNTEEAEGEEGEGEEGIFRRRNLGSNAWRYEQLEEELDNVLEAEILEPAEDYARLVREKLKEKEEAEGTVTDTRFSRDSLDDDIGKDPLIPDGRGEKRHGKGKIQVVDRRDFQDIVEKTAKQSAAQAFRQKFATNKKGMSRKQNDEPQEEEAVDIDAFLDDILTPKPKAAVVVKTKQQAPSDAPRIGKPNIAVTKNSNSASKGQKAEVLDDDWLDEMLGGR</sequence>
<feature type="compositionally biased region" description="Acidic residues" evidence="1">
    <location>
        <begin position="87"/>
        <end position="101"/>
    </location>
</feature>
<feature type="region of interest" description="Disordered" evidence="1">
    <location>
        <begin position="148"/>
        <end position="190"/>
    </location>
</feature>
<name>A0A3N4IN53_ASCIM</name>
<proteinExistence type="predicted"/>
<feature type="region of interest" description="Disordered" evidence="1">
    <location>
        <begin position="217"/>
        <end position="237"/>
    </location>
</feature>
<evidence type="ECO:0000313" key="3">
    <source>
        <dbReference type="Proteomes" id="UP000275078"/>
    </source>
</evidence>
<reference evidence="2 3" key="1">
    <citation type="journal article" date="2018" name="Nat. Ecol. Evol.">
        <title>Pezizomycetes genomes reveal the molecular basis of ectomycorrhizal truffle lifestyle.</title>
        <authorList>
            <person name="Murat C."/>
            <person name="Payen T."/>
            <person name="Noel B."/>
            <person name="Kuo A."/>
            <person name="Morin E."/>
            <person name="Chen J."/>
            <person name="Kohler A."/>
            <person name="Krizsan K."/>
            <person name="Balestrini R."/>
            <person name="Da Silva C."/>
            <person name="Montanini B."/>
            <person name="Hainaut M."/>
            <person name="Levati E."/>
            <person name="Barry K.W."/>
            <person name="Belfiori B."/>
            <person name="Cichocki N."/>
            <person name="Clum A."/>
            <person name="Dockter R.B."/>
            <person name="Fauchery L."/>
            <person name="Guy J."/>
            <person name="Iotti M."/>
            <person name="Le Tacon F."/>
            <person name="Lindquist E.A."/>
            <person name="Lipzen A."/>
            <person name="Malagnac F."/>
            <person name="Mello A."/>
            <person name="Molinier V."/>
            <person name="Miyauchi S."/>
            <person name="Poulain J."/>
            <person name="Riccioni C."/>
            <person name="Rubini A."/>
            <person name="Sitrit Y."/>
            <person name="Splivallo R."/>
            <person name="Traeger S."/>
            <person name="Wang M."/>
            <person name="Zifcakova L."/>
            <person name="Wipf D."/>
            <person name="Zambonelli A."/>
            <person name="Paolocci F."/>
            <person name="Nowrousian M."/>
            <person name="Ottonello S."/>
            <person name="Baldrian P."/>
            <person name="Spatafora J.W."/>
            <person name="Henrissat B."/>
            <person name="Nagy L.G."/>
            <person name="Aury J.M."/>
            <person name="Wincker P."/>
            <person name="Grigoriev I.V."/>
            <person name="Bonfante P."/>
            <person name="Martin F.M."/>
        </authorList>
    </citation>
    <scope>NUCLEOTIDE SEQUENCE [LARGE SCALE GENOMIC DNA]</scope>
    <source>
        <strain evidence="2 3">RN42</strain>
    </source>
</reference>
<evidence type="ECO:0000256" key="1">
    <source>
        <dbReference type="SAM" id="MobiDB-lite"/>
    </source>
</evidence>
<feature type="region of interest" description="Disordered" evidence="1">
    <location>
        <begin position="261"/>
        <end position="307"/>
    </location>
</feature>
<dbReference type="AlphaFoldDB" id="A0A3N4IN53"/>
<protein>
    <submittedName>
        <fullName evidence="2">Uncharacterized protein</fullName>
    </submittedName>
</protein>
<feature type="compositionally biased region" description="Polar residues" evidence="1">
    <location>
        <begin position="66"/>
        <end position="78"/>
    </location>
</feature>